<proteinExistence type="predicted"/>
<reference evidence="1" key="1">
    <citation type="journal article" date="2017" name="Appl. Environ. Microbiol.">
        <title>Molecular characterization of an Endozoicomonas-like organism causing infection in king scallop Pecten maximus L.</title>
        <authorList>
            <person name="Cano I."/>
            <person name="van Aerle R."/>
            <person name="Ross S."/>
            <person name="Verner-Jeffreys D.W."/>
            <person name="Paley R.K."/>
            <person name="Rimmer G."/>
            <person name="Ryder D."/>
            <person name="Hooper P."/>
            <person name="Stone D."/>
            <person name="Feist S.W."/>
        </authorList>
    </citation>
    <scope>NUCLEOTIDE SEQUENCE</scope>
</reference>
<sequence>MKSLYFLSVLLLMSASVSSKDFFRVNPPYNGIEKAYIGKLQNPENHNCYLYLKEYGSFTFYSFQIYTFNITSDEIVFCLANKPLYFLIAYILK</sequence>
<accession>A0A2H9T4Z1</accession>
<protein>
    <submittedName>
        <fullName evidence="1">Uncharacterized protein</fullName>
    </submittedName>
</protein>
<dbReference type="AlphaFoldDB" id="A0A2H9T4Z1"/>
<dbReference type="EMBL" id="NSIT01000211">
    <property type="protein sequence ID" value="PJE78295.1"/>
    <property type="molecule type" value="Genomic_DNA"/>
</dbReference>
<evidence type="ECO:0000313" key="1">
    <source>
        <dbReference type="EMBL" id="PJE78295.1"/>
    </source>
</evidence>
<organism evidence="1">
    <name type="scientific">invertebrate metagenome</name>
    <dbReference type="NCBI Taxonomy" id="1711999"/>
    <lineage>
        <taxon>unclassified sequences</taxon>
        <taxon>metagenomes</taxon>
        <taxon>organismal metagenomes</taxon>
    </lineage>
</organism>
<comment type="caution">
    <text evidence="1">The sequence shown here is derived from an EMBL/GenBank/DDBJ whole genome shotgun (WGS) entry which is preliminary data.</text>
</comment>
<gene>
    <name evidence="1" type="ORF">CI610_02770</name>
</gene>
<name>A0A2H9T4Z1_9ZZZZ</name>